<dbReference type="KEGG" id="aef:GEV26_02095"/>
<keyword evidence="3" id="KW-1185">Reference proteome</keyword>
<feature type="compositionally biased region" description="Low complexity" evidence="1">
    <location>
        <begin position="52"/>
        <end position="69"/>
    </location>
</feature>
<dbReference type="RefSeq" id="WP_153651531.1">
    <property type="nucleotide sequence ID" value="NZ_CP045737.1"/>
</dbReference>
<dbReference type="EMBL" id="CP045737">
    <property type="protein sequence ID" value="QGG40259.1"/>
    <property type="molecule type" value="Genomic_DNA"/>
</dbReference>
<evidence type="ECO:0000256" key="1">
    <source>
        <dbReference type="SAM" id="MobiDB-lite"/>
    </source>
</evidence>
<gene>
    <name evidence="2" type="ORF">GEV26_02095</name>
</gene>
<dbReference type="AlphaFoldDB" id="A0A5Q2MEW8"/>
<reference evidence="2 3" key="1">
    <citation type="submission" date="2019-11" db="EMBL/GenBank/DDBJ databases">
        <authorList>
            <person name="Li J."/>
        </authorList>
    </citation>
    <scope>NUCLEOTIDE SEQUENCE [LARGE SCALE GENOMIC DNA]</scope>
    <source>
        <strain evidence="2 3">MF47</strain>
    </source>
</reference>
<evidence type="ECO:0000313" key="3">
    <source>
        <dbReference type="Proteomes" id="UP000392064"/>
    </source>
</evidence>
<evidence type="ECO:0000313" key="2">
    <source>
        <dbReference type="EMBL" id="QGG40259.1"/>
    </source>
</evidence>
<proteinExistence type="predicted"/>
<sequence length="69" mass="7149">MKWMLLGIVVLAVGGALWVRAARQGPGDSQRPHRLDDSMTTRETGEAPAPDDPNAAGPQGADAGGTDHT</sequence>
<accession>A0A5Q2MEW8</accession>
<organism evidence="2 3">
    <name type="scientific">Aeromicrobium yanjiei</name>
    <dbReference type="NCBI Taxonomy" id="2662028"/>
    <lineage>
        <taxon>Bacteria</taxon>
        <taxon>Bacillati</taxon>
        <taxon>Actinomycetota</taxon>
        <taxon>Actinomycetes</taxon>
        <taxon>Propionibacteriales</taxon>
        <taxon>Nocardioidaceae</taxon>
        <taxon>Aeromicrobium</taxon>
    </lineage>
</organism>
<feature type="compositionally biased region" description="Basic and acidic residues" evidence="1">
    <location>
        <begin position="30"/>
        <end position="45"/>
    </location>
</feature>
<feature type="region of interest" description="Disordered" evidence="1">
    <location>
        <begin position="22"/>
        <end position="69"/>
    </location>
</feature>
<protein>
    <submittedName>
        <fullName evidence="2">Uncharacterized protein</fullName>
    </submittedName>
</protein>
<dbReference type="Proteomes" id="UP000392064">
    <property type="component" value="Chromosome"/>
</dbReference>
<name>A0A5Q2MEW8_9ACTN</name>